<organism evidence="2 3">
    <name type="scientific">Chryseosolibacter indicus</name>
    <dbReference type="NCBI Taxonomy" id="2782351"/>
    <lineage>
        <taxon>Bacteria</taxon>
        <taxon>Pseudomonadati</taxon>
        <taxon>Bacteroidota</taxon>
        <taxon>Cytophagia</taxon>
        <taxon>Cytophagales</taxon>
        <taxon>Chryseotaleaceae</taxon>
        <taxon>Chryseosolibacter</taxon>
    </lineage>
</organism>
<reference evidence="2 3" key="1">
    <citation type="submission" date="2021-05" db="EMBL/GenBank/DDBJ databases">
        <title>A Polyphasic approach of four new species of the genus Ohtaekwangia: Ohtaekwangia histidinii sp. nov., Ohtaekwangia cretensis sp. nov., Ohtaekwangia indiensis sp. nov., Ohtaekwangia reichenbachii sp. nov. from diverse environment.</title>
        <authorList>
            <person name="Octaviana S."/>
        </authorList>
    </citation>
    <scope>NUCLEOTIDE SEQUENCE [LARGE SCALE GENOMIC DNA]</scope>
    <source>
        <strain evidence="2 3">PWU20</strain>
    </source>
</reference>
<evidence type="ECO:0000313" key="2">
    <source>
        <dbReference type="EMBL" id="MBT1705125.1"/>
    </source>
</evidence>
<feature type="transmembrane region" description="Helical" evidence="1">
    <location>
        <begin position="59"/>
        <end position="79"/>
    </location>
</feature>
<evidence type="ECO:0008006" key="4">
    <source>
        <dbReference type="Google" id="ProtNLM"/>
    </source>
</evidence>
<keyword evidence="1" id="KW-0472">Membrane</keyword>
<name>A0ABS5VWB8_9BACT</name>
<gene>
    <name evidence="2" type="ORF">KK060_17665</name>
</gene>
<keyword evidence="1" id="KW-0812">Transmembrane</keyword>
<accession>A0ABS5VWB8</accession>
<evidence type="ECO:0000313" key="3">
    <source>
        <dbReference type="Proteomes" id="UP000772618"/>
    </source>
</evidence>
<feature type="transmembrane region" description="Helical" evidence="1">
    <location>
        <begin position="91"/>
        <end position="111"/>
    </location>
</feature>
<proteinExistence type="predicted"/>
<protein>
    <recommendedName>
        <fullName evidence="4">SPW repeat-containing protein</fullName>
    </recommendedName>
</protein>
<comment type="caution">
    <text evidence="2">The sequence shown here is derived from an EMBL/GenBank/DDBJ whole genome shotgun (WGS) entry which is preliminary data.</text>
</comment>
<dbReference type="Proteomes" id="UP000772618">
    <property type="component" value="Unassembled WGS sequence"/>
</dbReference>
<keyword evidence="1" id="KW-1133">Transmembrane helix</keyword>
<keyword evidence="3" id="KW-1185">Reference proteome</keyword>
<dbReference type="EMBL" id="JAHESD010000047">
    <property type="protein sequence ID" value="MBT1705125.1"/>
    <property type="molecule type" value="Genomic_DNA"/>
</dbReference>
<feature type="transmembrane region" description="Helical" evidence="1">
    <location>
        <begin position="35"/>
        <end position="52"/>
    </location>
</feature>
<dbReference type="RefSeq" id="WP_254155082.1">
    <property type="nucleotide sequence ID" value="NZ_JAHESD010000047.1"/>
</dbReference>
<evidence type="ECO:0000256" key="1">
    <source>
        <dbReference type="SAM" id="Phobius"/>
    </source>
</evidence>
<sequence length="121" mass="13427">MQNSKALAKVIGPTLSVMAATEWINLHIWSDPVPQLTYLNGVILFAAGIYIVRIHNQWAFNWTILITLTGWIGMAVGLFRMVLPEAKQAEGGITTLFMLSVLALAGIIMAYKGYYNRTEPD</sequence>